<keyword evidence="2" id="KW-1185">Reference proteome</keyword>
<proteinExistence type="predicted"/>
<evidence type="ECO:0000313" key="2">
    <source>
        <dbReference type="Proteomes" id="UP001642405"/>
    </source>
</evidence>
<dbReference type="Proteomes" id="UP001642405">
    <property type="component" value="Unassembled WGS sequence"/>
</dbReference>
<gene>
    <name evidence="1" type="ORF">SCUCBS95973_006189</name>
</gene>
<name>A0ABP0C3H7_9PEZI</name>
<dbReference type="EMBL" id="CAWUHB010000036">
    <property type="protein sequence ID" value="CAK7226406.1"/>
    <property type="molecule type" value="Genomic_DNA"/>
</dbReference>
<evidence type="ECO:0000313" key="1">
    <source>
        <dbReference type="EMBL" id="CAK7226406.1"/>
    </source>
</evidence>
<organism evidence="1 2">
    <name type="scientific">Sporothrix curviconia</name>
    <dbReference type="NCBI Taxonomy" id="1260050"/>
    <lineage>
        <taxon>Eukaryota</taxon>
        <taxon>Fungi</taxon>
        <taxon>Dikarya</taxon>
        <taxon>Ascomycota</taxon>
        <taxon>Pezizomycotina</taxon>
        <taxon>Sordariomycetes</taxon>
        <taxon>Sordariomycetidae</taxon>
        <taxon>Ophiostomatales</taxon>
        <taxon>Ophiostomataceae</taxon>
        <taxon>Sporothrix</taxon>
    </lineage>
</organism>
<sequence>MESPLVPGGAPEKIVETYGQLLHGNPFQDRKIVLNKDILDNAKITPVTVVKQKQMIEKFLHTLTELSEEAKRTKGNVLLLIFCHGIDAQKLALAGTKTNDVLSITRLQGALERYVPSPTTSGVTDSTTSQIGSDELHDPFLGPLLSSLYHRRIEEMVALWRMTCPGDENAGYWHIVNAFMSRCAETGQVIDVVTEDDIQNSDSDSEDIDARFNLADIIEYRLNIAQLAEHILYSLGLPRPGNTSCLSWNPYKWSDGIVADASYGFSDAFALQHHKDRLWMRMHNLGFSSRLLPTPQQGPIFSRFNRYLLAAVIEARPTSEAEEERIFHAMLNHIDKAQEFYKAKAQANPDVQRKFKKHFGRIWR</sequence>
<reference evidence="1 2" key="1">
    <citation type="submission" date="2024-01" db="EMBL/GenBank/DDBJ databases">
        <authorList>
            <person name="Allen C."/>
            <person name="Tagirdzhanova G."/>
        </authorList>
    </citation>
    <scope>NUCLEOTIDE SEQUENCE [LARGE SCALE GENOMIC DNA]</scope>
</reference>
<comment type="caution">
    <text evidence="1">The sequence shown here is derived from an EMBL/GenBank/DDBJ whole genome shotgun (WGS) entry which is preliminary data.</text>
</comment>
<accession>A0ABP0C3H7</accession>
<protein>
    <submittedName>
        <fullName evidence="1">Uncharacterized protein</fullName>
    </submittedName>
</protein>